<dbReference type="InterPro" id="IPR000719">
    <property type="entry name" value="Prot_kinase_dom"/>
</dbReference>
<feature type="binding site" evidence="6">
    <location>
        <position position="56"/>
    </location>
    <ligand>
        <name>ATP</name>
        <dbReference type="ChEBI" id="CHEBI:30616"/>
    </ligand>
</feature>
<dbReference type="Pfam" id="PF00069">
    <property type="entry name" value="Pkinase"/>
    <property type="match status" value="1"/>
</dbReference>
<feature type="compositionally biased region" description="Basic residues" evidence="7">
    <location>
        <begin position="321"/>
        <end position="331"/>
    </location>
</feature>
<evidence type="ECO:0000259" key="8">
    <source>
        <dbReference type="PROSITE" id="PS50011"/>
    </source>
</evidence>
<keyword evidence="10" id="KW-1185">Reference proteome</keyword>
<dbReference type="SMART" id="SM00220">
    <property type="entry name" value="S_TKc"/>
    <property type="match status" value="1"/>
</dbReference>
<dbReference type="InterPro" id="IPR011009">
    <property type="entry name" value="Kinase-like_dom_sf"/>
</dbReference>
<dbReference type="PROSITE" id="PS50011">
    <property type="entry name" value="PROTEIN_KINASE_DOM"/>
    <property type="match status" value="1"/>
</dbReference>
<dbReference type="GO" id="GO:0005524">
    <property type="term" value="F:ATP binding"/>
    <property type="evidence" value="ECO:0007669"/>
    <property type="project" value="UniProtKB-UniRule"/>
</dbReference>
<evidence type="ECO:0000256" key="1">
    <source>
        <dbReference type="ARBA" id="ARBA00022527"/>
    </source>
</evidence>
<feature type="compositionally biased region" description="Polar residues" evidence="7">
    <location>
        <begin position="419"/>
        <end position="428"/>
    </location>
</feature>
<evidence type="ECO:0000256" key="6">
    <source>
        <dbReference type="PROSITE-ProRule" id="PRU10141"/>
    </source>
</evidence>
<feature type="domain" description="Protein kinase" evidence="8">
    <location>
        <begin position="22"/>
        <end position="290"/>
    </location>
</feature>
<dbReference type="Gene3D" id="1.10.510.10">
    <property type="entry name" value="Transferase(Phosphotransferase) domain 1"/>
    <property type="match status" value="1"/>
</dbReference>
<keyword evidence="3 6" id="KW-0547">Nucleotide-binding</keyword>
<evidence type="ECO:0000256" key="2">
    <source>
        <dbReference type="ARBA" id="ARBA00022679"/>
    </source>
</evidence>
<evidence type="ECO:0000256" key="3">
    <source>
        <dbReference type="ARBA" id="ARBA00022741"/>
    </source>
</evidence>
<reference evidence="9 10" key="1">
    <citation type="journal article" date="2010" name="Proc. Natl. Acad. Sci. U.S.A.">
        <title>Insights into evolution of multicellular fungi from the assembled chromosomes of the mushroom Coprinopsis cinerea (Coprinus cinereus).</title>
        <authorList>
            <person name="Stajich J.E."/>
            <person name="Wilke S.K."/>
            <person name="Ahren D."/>
            <person name="Au C.H."/>
            <person name="Birren B.W."/>
            <person name="Borodovsky M."/>
            <person name="Burns C."/>
            <person name="Canback B."/>
            <person name="Casselton L.A."/>
            <person name="Cheng C.K."/>
            <person name="Deng J."/>
            <person name="Dietrich F.S."/>
            <person name="Fargo D.C."/>
            <person name="Farman M.L."/>
            <person name="Gathman A.C."/>
            <person name="Goldberg J."/>
            <person name="Guigo R."/>
            <person name="Hoegger P.J."/>
            <person name="Hooker J.B."/>
            <person name="Huggins A."/>
            <person name="James T.Y."/>
            <person name="Kamada T."/>
            <person name="Kilaru S."/>
            <person name="Kodira C."/>
            <person name="Kues U."/>
            <person name="Kupfer D."/>
            <person name="Kwan H.S."/>
            <person name="Lomsadze A."/>
            <person name="Li W."/>
            <person name="Lilly W.W."/>
            <person name="Ma L.J."/>
            <person name="Mackey A.J."/>
            <person name="Manning G."/>
            <person name="Martin F."/>
            <person name="Muraguchi H."/>
            <person name="Natvig D.O."/>
            <person name="Palmerini H."/>
            <person name="Ramesh M.A."/>
            <person name="Rehmeyer C.J."/>
            <person name="Roe B.A."/>
            <person name="Shenoy N."/>
            <person name="Stanke M."/>
            <person name="Ter-Hovhannisyan V."/>
            <person name="Tunlid A."/>
            <person name="Velagapudi R."/>
            <person name="Vision T.J."/>
            <person name="Zeng Q."/>
            <person name="Zolan M.E."/>
            <person name="Pukkila P.J."/>
        </authorList>
    </citation>
    <scope>NUCLEOTIDE SEQUENCE [LARGE SCALE GENOMIC DNA]</scope>
    <source>
        <strain evidence="10">Okayama-7 / 130 / ATCC MYA-4618 / FGSC 9003</strain>
    </source>
</reference>
<dbReference type="KEGG" id="cci:CC1G_07625"/>
<dbReference type="InterPro" id="IPR050205">
    <property type="entry name" value="CDPK_Ser/Thr_kinases"/>
</dbReference>
<dbReference type="HOGENOM" id="CLU_441454_0_0_1"/>
<organism evidence="9 10">
    <name type="scientific">Coprinopsis cinerea (strain Okayama-7 / 130 / ATCC MYA-4618 / FGSC 9003)</name>
    <name type="common">Inky cap fungus</name>
    <name type="synonym">Hormographiella aspergillata</name>
    <dbReference type="NCBI Taxonomy" id="240176"/>
    <lineage>
        <taxon>Eukaryota</taxon>
        <taxon>Fungi</taxon>
        <taxon>Dikarya</taxon>
        <taxon>Basidiomycota</taxon>
        <taxon>Agaricomycotina</taxon>
        <taxon>Agaricomycetes</taxon>
        <taxon>Agaricomycetidae</taxon>
        <taxon>Agaricales</taxon>
        <taxon>Agaricineae</taxon>
        <taxon>Psathyrellaceae</taxon>
        <taxon>Coprinopsis</taxon>
    </lineage>
</organism>
<dbReference type="eggNOG" id="KOG0583">
    <property type="taxonomic scope" value="Eukaryota"/>
</dbReference>
<dbReference type="VEuPathDB" id="FungiDB:CC1G_07625"/>
<evidence type="ECO:0000256" key="5">
    <source>
        <dbReference type="ARBA" id="ARBA00022840"/>
    </source>
</evidence>
<keyword evidence="2" id="KW-0808">Transferase</keyword>
<evidence type="ECO:0000256" key="4">
    <source>
        <dbReference type="ARBA" id="ARBA00022777"/>
    </source>
</evidence>
<dbReference type="STRING" id="240176.A8NC21"/>
<dbReference type="Proteomes" id="UP000001861">
    <property type="component" value="Unassembled WGS sequence"/>
</dbReference>
<dbReference type="AlphaFoldDB" id="A8NC21"/>
<dbReference type="OrthoDB" id="541276at2759"/>
<dbReference type="OMA" id="CEVDWWS"/>
<evidence type="ECO:0000256" key="7">
    <source>
        <dbReference type="SAM" id="MobiDB-lite"/>
    </source>
</evidence>
<keyword evidence="4 9" id="KW-0418">Kinase</keyword>
<comment type="caution">
    <text evidence="9">The sequence shown here is derived from an EMBL/GenBank/DDBJ whole genome shotgun (WGS) entry which is preliminary data.</text>
</comment>
<dbReference type="SUPFAM" id="SSF56112">
    <property type="entry name" value="Protein kinase-like (PK-like)"/>
    <property type="match status" value="1"/>
</dbReference>
<dbReference type="PROSITE" id="PS00107">
    <property type="entry name" value="PROTEIN_KINASE_ATP"/>
    <property type="match status" value="1"/>
</dbReference>
<dbReference type="GeneID" id="6008850"/>
<keyword evidence="1" id="KW-0723">Serine/threonine-protein kinase</keyword>
<keyword evidence="5 6" id="KW-0067">ATP-binding</keyword>
<feature type="compositionally biased region" description="Low complexity" evidence="7">
    <location>
        <begin position="432"/>
        <end position="453"/>
    </location>
</feature>
<feature type="region of interest" description="Disordered" evidence="7">
    <location>
        <begin position="308"/>
        <end position="462"/>
    </location>
</feature>
<protein>
    <submittedName>
        <fullName evidence="9">Other/RAN protein kinase</fullName>
    </submittedName>
</protein>
<dbReference type="EMBL" id="AACS02000009">
    <property type="protein sequence ID" value="EAU89399.2"/>
    <property type="molecule type" value="Genomic_DNA"/>
</dbReference>
<accession>A8NC21</accession>
<evidence type="ECO:0000313" key="10">
    <source>
        <dbReference type="Proteomes" id="UP000001861"/>
    </source>
</evidence>
<sequence>MSKFATSSAHPPPGTLIDNDTLELVELVGSGGYGVVYRAVETTAKPGRKPRTFAVKVLSRTDGRRNTHIREASLHYHVSGHPHIIDLYQVLEDDNYMYFVMQYARSKDLFHQILNKSYYLGNDQTTKMVFLQILDAVDHLHQMGVYHRDLKPENILCLDEGYRIAISDFGLATTDKTSVEFRTGSVYHMSPECQCGRYAEDAYSPMSNDVWSLGIILLNMVTGRNPWKSATTEDPVFQSYCRSPFNFFCSVLPISSSLNKILIQVLDPNWKTRMTLKRLRQEIEKIDTFYSPKVVFEGSLARCPWEVDGSPAKAKDQANKPAKRPPVKRRPVPPTPAGAKPFVKKEHEAPPPSTPPDAVNREAHVRHRATPPPPPPATPVKQEAQPPRRRPAPPVDDFSDEMDHASLGDSRMESVSLDEASSSDNSASIDLPHTPYHSHPSSSSSATSFPKTPDTGGFMGSRRENKVDVKIMASTHTSPLSSFGGQTHAPTILNDFSYIDLSFSKESLKRSIDQAMLSPAPSQYSLHEASDFSKWSDSTDTLAQDRRRCANDSRSEVILYPDLQTPAPSKPIDIGRVAAMKRLWEKKLPSKPMQSYTGRRPCCSPPQGNRYWFTGKALA</sequence>
<name>A8NC21_COPC7</name>
<dbReference type="PROSITE" id="PS00108">
    <property type="entry name" value="PROTEIN_KINASE_ST"/>
    <property type="match status" value="1"/>
</dbReference>
<dbReference type="PANTHER" id="PTHR24349">
    <property type="entry name" value="SERINE/THREONINE-PROTEIN KINASE"/>
    <property type="match status" value="1"/>
</dbReference>
<dbReference type="RefSeq" id="XP_001832365.2">
    <property type="nucleotide sequence ID" value="XM_001832313.2"/>
</dbReference>
<dbReference type="InterPro" id="IPR017441">
    <property type="entry name" value="Protein_kinase_ATP_BS"/>
</dbReference>
<dbReference type="InterPro" id="IPR008271">
    <property type="entry name" value="Ser/Thr_kinase_AS"/>
</dbReference>
<feature type="compositionally biased region" description="Basic and acidic residues" evidence="7">
    <location>
        <begin position="401"/>
        <end position="412"/>
    </location>
</feature>
<gene>
    <name evidence="9" type="ORF">CC1G_07625</name>
</gene>
<dbReference type="InParanoid" id="A8NC21"/>
<proteinExistence type="predicted"/>
<evidence type="ECO:0000313" key="9">
    <source>
        <dbReference type="EMBL" id="EAU89399.2"/>
    </source>
</evidence>
<dbReference type="GO" id="GO:0004674">
    <property type="term" value="F:protein serine/threonine kinase activity"/>
    <property type="evidence" value="ECO:0007669"/>
    <property type="project" value="UniProtKB-KW"/>
</dbReference>